<reference evidence="2" key="1">
    <citation type="submission" date="2023-03" db="EMBL/GenBank/DDBJ databases">
        <title>Massive genome expansion in bonnet fungi (Mycena s.s.) driven by repeated elements and novel gene families across ecological guilds.</title>
        <authorList>
            <consortium name="Lawrence Berkeley National Laboratory"/>
            <person name="Harder C.B."/>
            <person name="Miyauchi S."/>
            <person name="Viragh M."/>
            <person name="Kuo A."/>
            <person name="Thoen E."/>
            <person name="Andreopoulos B."/>
            <person name="Lu D."/>
            <person name="Skrede I."/>
            <person name="Drula E."/>
            <person name="Henrissat B."/>
            <person name="Morin E."/>
            <person name="Kohler A."/>
            <person name="Barry K."/>
            <person name="LaButti K."/>
            <person name="Morin E."/>
            <person name="Salamov A."/>
            <person name="Lipzen A."/>
            <person name="Mereny Z."/>
            <person name="Hegedus B."/>
            <person name="Baldrian P."/>
            <person name="Stursova M."/>
            <person name="Weitz H."/>
            <person name="Taylor A."/>
            <person name="Grigoriev I.V."/>
            <person name="Nagy L.G."/>
            <person name="Martin F."/>
            <person name="Kauserud H."/>
        </authorList>
    </citation>
    <scope>NUCLEOTIDE SEQUENCE</scope>
    <source>
        <strain evidence="2">CBHHK188m</strain>
    </source>
</reference>
<organism evidence="2 3">
    <name type="scientific">Mycena maculata</name>
    <dbReference type="NCBI Taxonomy" id="230809"/>
    <lineage>
        <taxon>Eukaryota</taxon>
        <taxon>Fungi</taxon>
        <taxon>Dikarya</taxon>
        <taxon>Basidiomycota</taxon>
        <taxon>Agaricomycotina</taxon>
        <taxon>Agaricomycetes</taxon>
        <taxon>Agaricomycetidae</taxon>
        <taxon>Agaricales</taxon>
        <taxon>Marasmiineae</taxon>
        <taxon>Mycenaceae</taxon>
        <taxon>Mycena</taxon>
    </lineage>
</organism>
<gene>
    <name evidence="2" type="ORF">DFH07DRAFT_1054659</name>
</gene>
<feature type="compositionally biased region" description="Basic and acidic residues" evidence="1">
    <location>
        <begin position="154"/>
        <end position="169"/>
    </location>
</feature>
<evidence type="ECO:0000313" key="3">
    <source>
        <dbReference type="Proteomes" id="UP001215280"/>
    </source>
</evidence>
<comment type="caution">
    <text evidence="2">The sequence shown here is derived from an EMBL/GenBank/DDBJ whole genome shotgun (WGS) entry which is preliminary data.</text>
</comment>
<feature type="compositionally biased region" description="Basic and acidic residues" evidence="1">
    <location>
        <begin position="240"/>
        <end position="249"/>
    </location>
</feature>
<feature type="compositionally biased region" description="Low complexity" evidence="1">
    <location>
        <begin position="170"/>
        <end position="181"/>
    </location>
</feature>
<proteinExistence type="predicted"/>
<sequence length="249" mass="27565">MPVTKRKQTFVHPITGTRINLYTTGTTREDRGVPDVCRTCGKTAKELGKQTPPIMLMCCTRCKSNGDIRILYCSKDCQIIGYKRRKPPNQPPHKLVRENTRRAAGGVPSRRQRRAGSREDQAIYQYADDCVAGAGRVPCEQRLGALRLPPTQQREIRRAPDSRDGRRAIPADAPRGDGAPGAREHCAHGKAPRHVHAPHRPIQSGRLRAAARERVRGRPGGVPSRARAKRPPPFAVRRVVAVDDPTHSG</sequence>
<dbReference type="Proteomes" id="UP001215280">
    <property type="component" value="Unassembled WGS sequence"/>
</dbReference>
<accession>A0AAD7P280</accession>
<protein>
    <submittedName>
        <fullName evidence="2">Uncharacterized protein</fullName>
    </submittedName>
</protein>
<dbReference type="EMBL" id="JARJLG010000001">
    <property type="protein sequence ID" value="KAJ7785341.1"/>
    <property type="molecule type" value="Genomic_DNA"/>
</dbReference>
<evidence type="ECO:0000256" key="1">
    <source>
        <dbReference type="SAM" id="MobiDB-lite"/>
    </source>
</evidence>
<feature type="compositionally biased region" description="Basic residues" evidence="1">
    <location>
        <begin position="188"/>
        <end position="199"/>
    </location>
</feature>
<feature type="region of interest" description="Disordered" evidence="1">
    <location>
        <begin position="143"/>
        <end position="249"/>
    </location>
</feature>
<keyword evidence="3" id="KW-1185">Reference proteome</keyword>
<evidence type="ECO:0000313" key="2">
    <source>
        <dbReference type="EMBL" id="KAJ7785341.1"/>
    </source>
</evidence>
<feature type="region of interest" description="Disordered" evidence="1">
    <location>
        <begin position="84"/>
        <end position="119"/>
    </location>
</feature>
<dbReference type="AlphaFoldDB" id="A0AAD7P280"/>
<dbReference type="Gene3D" id="6.10.140.2220">
    <property type="match status" value="1"/>
</dbReference>
<name>A0AAD7P280_9AGAR</name>